<protein>
    <submittedName>
        <fullName evidence="1">Uncharacterized protein</fullName>
    </submittedName>
</protein>
<comment type="caution">
    <text evidence="1">The sequence shown here is derived from an EMBL/GenBank/DDBJ whole genome shotgun (WGS) entry which is preliminary data.</text>
</comment>
<accession>A0A7V3PTG3</accession>
<sequence>MSRKLIFMAITLLPLLLTNCPKPQKTTPLPPANEEKQPQFRSALGEVFLGTVQEVDLTGLPKKLFYPRARPTARYGKYERPRWGCSYNFETTDSPESVWDYYHKLLKNWKMVDGNEVKEWNYKFETYVTKDDKEVVQVNISRKNDKTIIVIAHTYNEL</sequence>
<name>A0A7V3PTG3_UNCW3</name>
<evidence type="ECO:0000313" key="1">
    <source>
        <dbReference type="EMBL" id="HGD13206.1"/>
    </source>
</evidence>
<gene>
    <name evidence="1" type="ORF">ENX16_03915</name>
</gene>
<proteinExistence type="predicted"/>
<dbReference type="EMBL" id="DTMZ01000092">
    <property type="protein sequence ID" value="HGD13206.1"/>
    <property type="molecule type" value="Genomic_DNA"/>
</dbReference>
<organism evidence="1">
    <name type="scientific">candidate division WOR-3 bacterium</name>
    <dbReference type="NCBI Taxonomy" id="2052148"/>
    <lineage>
        <taxon>Bacteria</taxon>
        <taxon>Bacteria division WOR-3</taxon>
    </lineage>
</organism>
<dbReference type="AlphaFoldDB" id="A0A7V3PTG3"/>
<reference evidence="1" key="1">
    <citation type="journal article" date="2020" name="mSystems">
        <title>Genome- and Community-Level Interaction Insights into Carbon Utilization and Element Cycling Functions of Hydrothermarchaeota in Hydrothermal Sediment.</title>
        <authorList>
            <person name="Zhou Z."/>
            <person name="Liu Y."/>
            <person name="Xu W."/>
            <person name="Pan J."/>
            <person name="Luo Z.H."/>
            <person name="Li M."/>
        </authorList>
    </citation>
    <scope>NUCLEOTIDE SEQUENCE [LARGE SCALE GENOMIC DNA]</scope>
    <source>
        <strain evidence="1">SpSt-914</strain>
    </source>
</reference>